<dbReference type="EMBL" id="BONW01000019">
    <property type="protein sequence ID" value="GIG89164.1"/>
    <property type="molecule type" value="Genomic_DNA"/>
</dbReference>
<evidence type="ECO:0000256" key="2">
    <source>
        <dbReference type="SAM" id="Phobius"/>
    </source>
</evidence>
<keyword evidence="2" id="KW-1133">Transmembrane helix</keyword>
<feature type="region of interest" description="Disordered" evidence="1">
    <location>
        <begin position="47"/>
        <end position="90"/>
    </location>
</feature>
<name>A0ABQ4E382_9ACTN</name>
<feature type="transmembrane region" description="Helical" evidence="2">
    <location>
        <begin position="17"/>
        <end position="40"/>
    </location>
</feature>
<sequence length="221" mass="22751">MAGHPGVNSGSSNRTGLFAGAAVGLVICAIVGALGGYLLAGDGGDPGEQPYDAGAPTPTAEAPTRTPRSTPTRTPSRKPTGPTPGIGQTLLPDLVGKDFEEAREELRRLGLGVQFTFGRAGDDRAVASTNPRGGTAVKRGITVRVTVVGAPPEVVVPALTGESCKQAARRLVDDGLYPRYPDGEKGQVRNQEPTGGTVLRWNDPVRLYCSDSPAPSGTPTP</sequence>
<feature type="region of interest" description="Disordered" evidence="1">
    <location>
        <begin position="176"/>
        <end position="221"/>
    </location>
</feature>
<accession>A0ABQ4E382</accession>
<feature type="domain" description="PASTA" evidence="3">
    <location>
        <begin position="85"/>
        <end position="149"/>
    </location>
</feature>
<reference evidence="4 5" key="1">
    <citation type="submission" date="2021-01" db="EMBL/GenBank/DDBJ databases">
        <title>Whole genome shotgun sequence of Plantactinospora endophytica NBRC 110450.</title>
        <authorList>
            <person name="Komaki H."/>
            <person name="Tamura T."/>
        </authorList>
    </citation>
    <scope>NUCLEOTIDE SEQUENCE [LARGE SCALE GENOMIC DNA]</scope>
    <source>
        <strain evidence="4 5">NBRC 110450</strain>
    </source>
</reference>
<dbReference type="Proteomes" id="UP000646749">
    <property type="component" value="Unassembled WGS sequence"/>
</dbReference>
<dbReference type="CDD" id="cd06577">
    <property type="entry name" value="PASTA_pknB"/>
    <property type="match status" value="2"/>
</dbReference>
<protein>
    <recommendedName>
        <fullName evidence="3">PASTA domain-containing protein</fullName>
    </recommendedName>
</protein>
<evidence type="ECO:0000313" key="4">
    <source>
        <dbReference type="EMBL" id="GIG89164.1"/>
    </source>
</evidence>
<keyword evidence="5" id="KW-1185">Reference proteome</keyword>
<evidence type="ECO:0000259" key="3">
    <source>
        <dbReference type="PROSITE" id="PS51178"/>
    </source>
</evidence>
<evidence type="ECO:0000256" key="1">
    <source>
        <dbReference type="SAM" id="MobiDB-lite"/>
    </source>
</evidence>
<feature type="compositionally biased region" description="Low complexity" evidence="1">
    <location>
        <begin position="53"/>
        <end position="80"/>
    </location>
</feature>
<organism evidence="4 5">
    <name type="scientific">Plantactinospora endophytica</name>
    <dbReference type="NCBI Taxonomy" id="673535"/>
    <lineage>
        <taxon>Bacteria</taxon>
        <taxon>Bacillati</taxon>
        <taxon>Actinomycetota</taxon>
        <taxon>Actinomycetes</taxon>
        <taxon>Micromonosporales</taxon>
        <taxon>Micromonosporaceae</taxon>
        <taxon>Plantactinospora</taxon>
    </lineage>
</organism>
<comment type="caution">
    <text evidence="4">The sequence shown here is derived from an EMBL/GenBank/DDBJ whole genome shotgun (WGS) entry which is preliminary data.</text>
</comment>
<dbReference type="Pfam" id="PF03793">
    <property type="entry name" value="PASTA"/>
    <property type="match status" value="2"/>
</dbReference>
<dbReference type="PROSITE" id="PS51178">
    <property type="entry name" value="PASTA"/>
    <property type="match status" value="2"/>
</dbReference>
<keyword evidence="2" id="KW-0472">Membrane</keyword>
<gene>
    <name evidence="4" type="ORF">Pen02_41000</name>
</gene>
<dbReference type="SMART" id="SM00740">
    <property type="entry name" value="PASTA"/>
    <property type="match status" value="2"/>
</dbReference>
<dbReference type="InterPro" id="IPR005543">
    <property type="entry name" value="PASTA_dom"/>
</dbReference>
<dbReference type="Gene3D" id="3.30.10.20">
    <property type="match status" value="2"/>
</dbReference>
<proteinExistence type="predicted"/>
<feature type="domain" description="PASTA" evidence="3">
    <location>
        <begin position="150"/>
        <end position="211"/>
    </location>
</feature>
<evidence type="ECO:0000313" key="5">
    <source>
        <dbReference type="Proteomes" id="UP000646749"/>
    </source>
</evidence>
<keyword evidence="2" id="KW-0812">Transmembrane</keyword>